<reference evidence="1" key="1">
    <citation type="journal article" date="2014" name="Front. Microbiol.">
        <title>High frequency of phylogenetically diverse reductive dehalogenase-homologous genes in deep subseafloor sedimentary metagenomes.</title>
        <authorList>
            <person name="Kawai M."/>
            <person name="Futagami T."/>
            <person name="Toyoda A."/>
            <person name="Takaki Y."/>
            <person name="Nishi S."/>
            <person name="Hori S."/>
            <person name="Arai W."/>
            <person name="Tsubouchi T."/>
            <person name="Morono Y."/>
            <person name="Uchiyama I."/>
            <person name="Ito T."/>
            <person name="Fujiyama A."/>
            <person name="Inagaki F."/>
            <person name="Takami H."/>
        </authorList>
    </citation>
    <scope>NUCLEOTIDE SEQUENCE</scope>
    <source>
        <strain evidence="1">Expedition CK06-06</strain>
    </source>
</reference>
<comment type="caution">
    <text evidence="1">The sequence shown here is derived from an EMBL/GenBank/DDBJ whole genome shotgun (WGS) entry which is preliminary data.</text>
</comment>
<sequence>MPDVEVPPKPREFLHSGGMGECTIRAAGTSDLSLTRRYEERWVLATDDELLLVSVDGAVESVSYESFEDIKAENLVTSGLLTITSDDSQRILCRFSNSRLKSFSLLARLASKLKKGEELTDEDYAEGSTEEVCPRCGLRYPDQSRMVCPKCVDRRSIFVRLLGYFPRYRTEPESRLSCCS</sequence>
<gene>
    <name evidence="1" type="ORF">S03H2_43109</name>
</gene>
<dbReference type="EMBL" id="BARU01026864">
    <property type="protein sequence ID" value="GAH67731.1"/>
    <property type="molecule type" value="Genomic_DNA"/>
</dbReference>
<evidence type="ECO:0008006" key="2">
    <source>
        <dbReference type="Google" id="ProtNLM"/>
    </source>
</evidence>
<name>X1HC11_9ZZZZ</name>
<proteinExistence type="predicted"/>
<evidence type="ECO:0000313" key="1">
    <source>
        <dbReference type="EMBL" id="GAH67731.1"/>
    </source>
</evidence>
<accession>X1HC11</accession>
<organism evidence="1">
    <name type="scientific">marine sediment metagenome</name>
    <dbReference type="NCBI Taxonomy" id="412755"/>
    <lineage>
        <taxon>unclassified sequences</taxon>
        <taxon>metagenomes</taxon>
        <taxon>ecological metagenomes</taxon>
    </lineage>
</organism>
<protein>
    <recommendedName>
        <fullName evidence="2">YokE-like PH domain-containing protein</fullName>
    </recommendedName>
</protein>
<dbReference type="AlphaFoldDB" id="X1HC11"/>